<feature type="region of interest" description="Disordered" evidence="1">
    <location>
        <begin position="1"/>
        <end position="33"/>
    </location>
</feature>
<organism evidence="2 3">
    <name type="scientific">Vespula pensylvanica</name>
    <name type="common">Western yellow jacket</name>
    <name type="synonym">Wasp</name>
    <dbReference type="NCBI Taxonomy" id="30213"/>
    <lineage>
        <taxon>Eukaryota</taxon>
        <taxon>Metazoa</taxon>
        <taxon>Ecdysozoa</taxon>
        <taxon>Arthropoda</taxon>
        <taxon>Hexapoda</taxon>
        <taxon>Insecta</taxon>
        <taxon>Pterygota</taxon>
        <taxon>Neoptera</taxon>
        <taxon>Endopterygota</taxon>
        <taxon>Hymenoptera</taxon>
        <taxon>Apocrita</taxon>
        <taxon>Aculeata</taxon>
        <taxon>Vespoidea</taxon>
        <taxon>Vespidae</taxon>
        <taxon>Vespinae</taxon>
        <taxon>Vespula</taxon>
    </lineage>
</organism>
<proteinExistence type="predicted"/>
<dbReference type="Proteomes" id="UP000600918">
    <property type="component" value="Unassembled WGS sequence"/>
</dbReference>
<name>A0A834NF50_VESPE</name>
<evidence type="ECO:0000313" key="3">
    <source>
        <dbReference type="Proteomes" id="UP000600918"/>
    </source>
</evidence>
<evidence type="ECO:0000313" key="2">
    <source>
        <dbReference type="EMBL" id="KAF7407042.1"/>
    </source>
</evidence>
<sequence length="76" mass="8290">MKKIPAPPPTVFPSRTPDLETFYTDSDPLSDQPFDNLPEPNQLHPLSTVAVGPIGKEFSFSCLLVPSVDFGKTETS</sequence>
<evidence type="ECO:0000256" key="1">
    <source>
        <dbReference type="SAM" id="MobiDB-lite"/>
    </source>
</evidence>
<comment type="caution">
    <text evidence="2">The sequence shown here is derived from an EMBL/GenBank/DDBJ whole genome shotgun (WGS) entry which is preliminary data.</text>
</comment>
<feature type="compositionally biased region" description="Pro residues" evidence="1">
    <location>
        <begin position="1"/>
        <end position="11"/>
    </location>
</feature>
<gene>
    <name evidence="2" type="ORF">H0235_014698</name>
</gene>
<dbReference type="AlphaFoldDB" id="A0A834NF50"/>
<accession>A0A834NF50</accession>
<reference evidence="2" key="1">
    <citation type="journal article" date="2020" name="G3 (Bethesda)">
        <title>High-Quality Assemblies for Three Invasive Social Wasps from the &lt;i&gt;Vespula&lt;/i&gt; Genus.</title>
        <authorList>
            <person name="Harrop T.W.R."/>
            <person name="Guhlin J."/>
            <person name="McLaughlin G.M."/>
            <person name="Permina E."/>
            <person name="Stockwell P."/>
            <person name="Gilligan J."/>
            <person name="Le Lec M.F."/>
            <person name="Gruber M.A.M."/>
            <person name="Quinn O."/>
            <person name="Lovegrove M."/>
            <person name="Duncan E.J."/>
            <person name="Remnant E.J."/>
            <person name="Van Eeckhoven J."/>
            <person name="Graham B."/>
            <person name="Knapp R.A."/>
            <person name="Langford K.W."/>
            <person name="Kronenberg Z."/>
            <person name="Press M.O."/>
            <person name="Eacker S.M."/>
            <person name="Wilson-Rankin E.E."/>
            <person name="Purcell J."/>
            <person name="Lester P.J."/>
            <person name="Dearden P.K."/>
        </authorList>
    </citation>
    <scope>NUCLEOTIDE SEQUENCE</scope>
    <source>
        <strain evidence="2">Volc-1</strain>
    </source>
</reference>
<keyword evidence="3" id="KW-1185">Reference proteome</keyword>
<protein>
    <submittedName>
        <fullName evidence="2">Uncharacterized protein</fullName>
    </submittedName>
</protein>
<dbReference type="EMBL" id="JACSDY010000015">
    <property type="protein sequence ID" value="KAF7407042.1"/>
    <property type="molecule type" value="Genomic_DNA"/>
</dbReference>